<proteinExistence type="predicted"/>
<dbReference type="AlphaFoldDB" id="A0A8J2WIQ3"/>
<name>A0A8J2WIQ3_9STRA</name>
<organism evidence="2 3">
    <name type="scientific">Pelagomonas calceolata</name>
    <dbReference type="NCBI Taxonomy" id="35677"/>
    <lineage>
        <taxon>Eukaryota</taxon>
        <taxon>Sar</taxon>
        <taxon>Stramenopiles</taxon>
        <taxon>Ochrophyta</taxon>
        <taxon>Pelagophyceae</taxon>
        <taxon>Pelagomonadales</taxon>
        <taxon>Pelagomonadaceae</taxon>
        <taxon>Pelagomonas</taxon>
    </lineage>
</organism>
<accession>A0A8J2WIQ3</accession>
<feature type="region of interest" description="Disordered" evidence="1">
    <location>
        <begin position="55"/>
        <end position="82"/>
    </location>
</feature>
<dbReference type="Proteomes" id="UP000789595">
    <property type="component" value="Unassembled WGS sequence"/>
</dbReference>
<reference evidence="2" key="1">
    <citation type="submission" date="2021-11" db="EMBL/GenBank/DDBJ databases">
        <authorList>
            <consortium name="Genoscope - CEA"/>
            <person name="William W."/>
        </authorList>
    </citation>
    <scope>NUCLEOTIDE SEQUENCE</scope>
</reference>
<protein>
    <recommendedName>
        <fullName evidence="4">PDZ domain-containing protein</fullName>
    </recommendedName>
</protein>
<evidence type="ECO:0000313" key="3">
    <source>
        <dbReference type="Proteomes" id="UP000789595"/>
    </source>
</evidence>
<comment type="caution">
    <text evidence="2">The sequence shown here is derived from an EMBL/GenBank/DDBJ whole genome shotgun (WGS) entry which is preliminary data.</text>
</comment>
<sequence>MRSPCIAMLFMNAASLRPSLRRPRLRGASSAAAATSEDLLAEAAALRREANAMEAAMEAELAPPPAPEPPAQSKPKTVAGVSPSEALEWTGSAFAGAIELVQEDGSKRRTPAEWSPWYGAGKSVVFQRELTLPLGVILEEGGGGSIVVAEVRPGGSGEQRDIRPGDVLRACSAISSTIVYGNAMFPLDGANTKWRRTLAPCDMQPFETVMEQITSNEGTVLLVLEREK</sequence>
<feature type="compositionally biased region" description="Pro residues" evidence="1">
    <location>
        <begin position="62"/>
        <end position="72"/>
    </location>
</feature>
<evidence type="ECO:0000313" key="2">
    <source>
        <dbReference type="EMBL" id="CAH0370260.1"/>
    </source>
</evidence>
<dbReference type="InterPro" id="IPR036034">
    <property type="entry name" value="PDZ_sf"/>
</dbReference>
<keyword evidence="3" id="KW-1185">Reference proteome</keyword>
<evidence type="ECO:0008006" key="4">
    <source>
        <dbReference type="Google" id="ProtNLM"/>
    </source>
</evidence>
<dbReference type="EMBL" id="CAKKNE010000003">
    <property type="protein sequence ID" value="CAH0370260.1"/>
    <property type="molecule type" value="Genomic_DNA"/>
</dbReference>
<dbReference type="SUPFAM" id="SSF50156">
    <property type="entry name" value="PDZ domain-like"/>
    <property type="match status" value="1"/>
</dbReference>
<gene>
    <name evidence="2" type="ORF">PECAL_3P01360</name>
</gene>
<evidence type="ECO:0000256" key="1">
    <source>
        <dbReference type="SAM" id="MobiDB-lite"/>
    </source>
</evidence>